<evidence type="ECO:0000256" key="1">
    <source>
        <dbReference type="ARBA" id="ARBA00008777"/>
    </source>
</evidence>
<accession>A0A1R1PHH6</accession>
<reference evidence="4" key="1">
    <citation type="submission" date="2017-01" db="EMBL/GenBank/DDBJ databases">
        <authorList>
            <person name="Mah S.A."/>
            <person name="Swanson W.J."/>
            <person name="Moy G.W."/>
            <person name="Vacquier V.D."/>
        </authorList>
    </citation>
    <scope>NUCLEOTIDE SEQUENCE [LARGE SCALE GENOMIC DNA]</scope>
    <source>
        <strain evidence="4">COL-18-3</strain>
    </source>
</reference>
<protein>
    <submittedName>
        <fullName evidence="4">50S ribosomal protein L17</fullName>
    </submittedName>
</protein>
<evidence type="ECO:0000313" key="6">
    <source>
        <dbReference type="Proteomes" id="UP000188320"/>
    </source>
</evidence>
<dbReference type="GO" id="GO:0005762">
    <property type="term" value="C:mitochondrial large ribosomal subunit"/>
    <property type="evidence" value="ECO:0007669"/>
    <property type="project" value="TreeGrafter"/>
</dbReference>
<organism evidence="4 6">
    <name type="scientific">Zancudomyces culisetae</name>
    <name type="common">Gut fungus</name>
    <name type="synonym">Smittium culisetae</name>
    <dbReference type="NCBI Taxonomy" id="1213189"/>
    <lineage>
        <taxon>Eukaryota</taxon>
        <taxon>Fungi</taxon>
        <taxon>Fungi incertae sedis</taxon>
        <taxon>Zoopagomycota</taxon>
        <taxon>Kickxellomycotina</taxon>
        <taxon>Harpellomycetes</taxon>
        <taxon>Harpellales</taxon>
        <taxon>Legeriomycetaceae</taxon>
        <taxon>Zancudomyces</taxon>
    </lineage>
</organism>
<proteinExistence type="inferred from homology"/>
<dbReference type="PANTHER" id="PTHR14413">
    <property type="entry name" value="RIBOSOMAL PROTEIN L17"/>
    <property type="match status" value="1"/>
</dbReference>
<keyword evidence="6" id="KW-1185">Reference proteome</keyword>
<dbReference type="EMBL" id="LSSK01001192">
    <property type="protein sequence ID" value="OMH80430.1"/>
    <property type="molecule type" value="Genomic_DNA"/>
</dbReference>
<sequence>MITIAKQDNPHTRHLVSKWMFEPTTTMPILFDQLGKRFADRPGGYTRMHKIGFRHNDRAPIAVIEILKTDMPDSDLGFKLTLRKLAAAQIQQNTTGNSKIVDQILASIQKVEDSSNQEDGSSPFTRDLPRTDKFTFKKAVNIRRRDHRFAVKVSKLLKNYNLTAGQLQEQVDLECNNLSGLSLSTSASTQPTN</sequence>
<dbReference type="GO" id="GO:0006412">
    <property type="term" value="P:translation"/>
    <property type="evidence" value="ECO:0007669"/>
    <property type="project" value="InterPro"/>
</dbReference>
<evidence type="ECO:0000313" key="5">
    <source>
        <dbReference type="EMBL" id="OMH81916.1"/>
    </source>
</evidence>
<reference evidence="6" key="2">
    <citation type="submission" date="2017-01" db="EMBL/GenBank/DDBJ databases">
        <authorList>
            <person name="Wang Y."/>
            <person name="White M."/>
            <person name="Kvist S."/>
            <person name="Moncalvo J.-M."/>
        </authorList>
    </citation>
    <scope>NUCLEOTIDE SEQUENCE [LARGE SCALE GENOMIC DNA]</scope>
    <source>
        <strain evidence="6">COL-18-3</strain>
    </source>
</reference>
<keyword evidence="2 4" id="KW-0689">Ribosomal protein</keyword>
<keyword evidence="3" id="KW-0687">Ribonucleoprotein</keyword>
<dbReference type="Gene3D" id="3.90.1030.10">
    <property type="entry name" value="Ribosomal protein L17"/>
    <property type="match status" value="1"/>
</dbReference>
<dbReference type="Proteomes" id="UP000188320">
    <property type="component" value="Unassembled WGS sequence"/>
</dbReference>
<dbReference type="PANTHER" id="PTHR14413:SF16">
    <property type="entry name" value="LARGE RIBOSOMAL SUBUNIT PROTEIN BL17M"/>
    <property type="match status" value="1"/>
</dbReference>
<dbReference type="InterPro" id="IPR036373">
    <property type="entry name" value="Ribosomal_bL17_sf"/>
</dbReference>
<dbReference type="AlphaFoldDB" id="A0A1R1PHH6"/>
<dbReference type="OrthoDB" id="275000at2759"/>
<evidence type="ECO:0000256" key="2">
    <source>
        <dbReference type="ARBA" id="ARBA00022980"/>
    </source>
</evidence>
<comment type="caution">
    <text evidence="4">The sequence shown here is derived from an EMBL/GenBank/DDBJ whole genome shotgun (WGS) entry which is preliminary data.</text>
</comment>
<evidence type="ECO:0000313" key="4">
    <source>
        <dbReference type="EMBL" id="OMH80430.1"/>
    </source>
</evidence>
<dbReference type="EMBL" id="LSSK01000783">
    <property type="protein sequence ID" value="OMH81916.1"/>
    <property type="molecule type" value="Genomic_DNA"/>
</dbReference>
<dbReference type="Pfam" id="PF01196">
    <property type="entry name" value="Ribosomal_L17"/>
    <property type="match status" value="1"/>
</dbReference>
<gene>
    <name evidence="5" type="ORF">AX774_g4620</name>
    <name evidence="4" type="ORF">AX774_g6129</name>
</gene>
<name>A0A1R1PHH6_ZANCU</name>
<dbReference type="InterPro" id="IPR000456">
    <property type="entry name" value="Ribosomal_bL17"/>
</dbReference>
<comment type="similarity">
    <text evidence="1">Belongs to the bacterial ribosomal protein bL17 family.</text>
</comment>
<dbReference type="SUPFAM" id="SSF64263">
    <property type="entry name" value="Prokaryotic ribosomal protein L17"/>
    <property type="match status" value="1"/>
</dbReference>
<dbReference type="GO" id="GO:0003735">
    <property type="term" value="F:structural constituent of ribosome"/>
    <property type="evidence" value="ECO:0007669"/>
    <property type="project" value="InterPro"/>
</dbReference>
<evidence type="ECO:0000256" key="3">
    <source>
        <dbReference type="ARBA" id="ARBA00023274"/>
    </source>
</evidence>